<gene>
    <name evidence="1" type="ORF">EDM22_00015</name>
</gene>
<protein>
    <submittedName>
        <fullName evidence="1">Transcriptional regulator</fullName>
    </submittedName>
</protein>
<dbReference type="GO" id="GO:0006808">
    <property type="term" value="P:regulation of nitrogen utilization"/>
    <property type="evidence" value="ECO:0007669"/>
    <property type="project" value="InterPro"/>
</dbReference>
<accession>A0A3M8AM28</accession>
<dbReference type="InterPro" id="IPR011322">
    <property type="entry name" value="N-reg_PII-like_a/b"/>
</dbReference>
<dbReference type="PROSITE" id="PS51343">
    <property type="entry name" value="PII_GLNB_DOM"/>
    <property type="match status" value="1"/>
</dbReference>
<proteinExistence type="predicted"/>
<dbReference type="EMBL" id="RHHB01000001">
    <property type="protein sequence ID" value="RNB52153.1"/>
    <property type="molecule type" value="Genomic_DNA"/>
</dbReference>
<dbReference type="Gene3D" id="3.30.70.120">
    <property type="match status" value="1"/>
</dbReference>
<dbReference type="Pfam" id="PF00543">
    <property type="entry name" value="P-II"/>
    <property type="match status" value="1"/>
</dbReference>
<sequence length="107" mass="11023">MNIEGLTSMTKIELVIPSAEVDAVTALMRSVGATGYTALGGVSGVGHHGAHGGRMLFNDHDALTLLITVVPSERAAALVAGLRPVLEGGSGVMFVSSTAVSRPEYFR</sequence>
<comment type="caution">
    <text evidence="1">The sequence shown here is derived from an EMBL/GenBank/DDBJ whole genome shotgun (WGS) entry which is preliminary data.</text>
</comment>
<dbReference type="OrthoDB" id="5120209at2"/>
<name>A0A3M8AM28_9MICO</name>
<dbReference type="InterPro" id="IPR015867">
    <property type="entry name" value="N-reg_PII/ATP_PRibTrfase_C"/>
</dbReference>
<dbReference type="SUPFAM" id="SSF54913">
    <property type="entry name" value="GlnB-like"/>
    <property type="match status" value="1"/>
</dbReference>
<evidence type="ECO:0000313" key="2">
    <source>
        <dbReference type="Proteomes" id="UP000275048"/>
    </source>
</evidence>
<organism evidence="1 2">
    <name type="scientific">Agromyces tardus</name>
    <dbReference type="NCBI Taxonomy" id="2583849"/>
    <lineage>
        <taxon>Bacteria</taxon>
        <taxon>Bacillati</taxon>
        <taxon>Actinomycetota</taxon>
        <taxon>Actinomycetes</taxon>
        <taxon>Micrococcales</taxon>
        <taxon>Microbacteriaceae</taxon>
        <taxon>Agromyces</taxon>
    </lineage>
</organism>
<reference evidence="1 2" key="1">
    <citation type="submission" date="2018-10" db="EMBL/GenBank/DDBJ databases">
        <title>Isolation, diversity and antibacterial activity of antinobacteria from the wheat rhizosphere soil.</title>
        <authorList>
            <person name="Sun T."/>
        </authorList>
    </citation>
    <scope>NUCLEOTIDE SEQUENCE [LARGE SCALE GENOMIC DNA]</scope>
    <source>
        <strain evidence="1 2">SJ-23</strain>
    </source>
</reference>
<evidence type="ECO:0000313" key="1">
    <source>
        <dbReference type="EMBL" id="RNB52153.1"/>
    </source>
</evidence>
<dbReference type="GO" id="GO:0030234">
    <property type="term" value="F:enzyme regulator activity"/>
    <property type="evidence" value="ECO:0007669"/>
    <property type="project" value="InterPro"/>
</dbReference>
<dbReference type="InterPro" id="IPR002187">
    <property type="entry name" value="N-reg_PII"/>
</dbReference>
<dbReference type="Proteomes" id="UP000275048">
    <property type="component" value="Unassembled WGS sequence"/>
</dbReference>
<dbReference type="AlphaFoldDB" id="A0A3M8AM28"/>
<dbReference type="RefSeq" id="WP_122934993.1">
    <property type="nucleotide sequence ID" value="NZ_JBHSNT010000007.1"/>
</dbReference>
<keyword evidence="2" id="KW-1185">Reference proteome</keyword>